<dbReference type="GO" id="GO:0031640">
    <property type="term" value="P:killing of cells of another organism"/>
    <property type="evidence" value="ECO:0007669"/>
    <property type="project" value="UniProtKB-KW"/>
</dbReference>
<evidence type="ECO:0000256" key="1">
    <source>
        <dbReference type="ARBA" id="ARBA00022529"/>
    </source>
</evidence>
<dbReference type="Proteomes" id="UP000292085">
    <property type="component" value="Unassembled WGS sequence"/>
</dbReference>
<dbReference type="GO" id="GO:0016998">
    <property type="term" value="P:cell wall macromolecule catabolic process"/>
    <property type="evidence" value="ECO:0007669"/>
    <property type="project" value="InterPro"/>
</dbReference>
<evidence type="ECO:0000256" key="2">
    <source>
        <dbReference type="ARBA" id="ARBA00022638"/>
    </source>
</evidence>
<dbReference type="Gene3D" id="1.10.530.40">
    <property type="match status" value="1"/>
</dbReference>
<comment type="caution">
    <text evidence="5">The sequence shown here is derived from an EMBL/GenBank/DDBJ whole genome shotgun (WGS) entry which is preliminary data.</text>
</comment>
<dbReference type="RefSeq" id="WP_130154881.1">
    <property type="nucleotide sequence ID" value="NZ_SGIS01000001.1"/>
</dbReference>
<name>A0A4Q6Y9K8_9SPHN</name>
<keyword evidence="3" id="KW-1035">Host cytoplasm</keyword>
<dbReference type="GO" id="GO:0003796">
    <property type="term" value="F:lysozyme activity"/>
    <property type="evidence" value="ECO:0007669"/>
    <property type="project" value="UniProtKB-EC"/>
</dbReference>
<organism evidence="5 6">
    <name type="scientific">Sphingomonas populi</name>
    <dbReference type="NCBI Taxonomy" id="2484750"/>
    <lineage>
        <taxon>Bacteria</taxon>
        <taxon>Pseudomonadati</taxon>
        <taxon>Pseudomonadota</taxon>
        <taxon>Alphaproteobacteria</taxon>
        <taxon>Sphingomonadales</taxon>
        <taxon>Sphingomonadaceae</taxon>
        <taxon>Sphingomonas</taxon>
    </lineage>
</organism>
<evidence type="ECO:0000313" key="6">
    <source>
        <dbReference type="Proteomes" id="UP000292085"/>
    </source>
</evidence>
<dbReference type="PANTHER" id="PTHR38107">
    <property type="match status" value="1"/>
</dbReference>
<dbReference type="AlphaFoldDB" id="A0A4Q6Y9K8"/>
<dbReference type="EMBL" id="SGIS01000001">
    <property type="protein sequence ID" value="RZF66527.1"/>
    <property type="molecule type" value="Genomic_DNA"/>
</dbReference>
<protein>
    <recommendedName>
        <fullName evidence="4">Lysozyme</fullName>
        <ecNumber evidence="4">3.2.1.17</ecNumber>
    </recommendedName>
</protein>
<keyword evidence="6" id="KW-1185">Reference proteome</keyword>
<dbReference type="GO" id="GO:0009253">
    <property type="term" value="P:peptidoglycan catabolic process"/>
    <property type="evidence" value="ECO:0007669"/>
    <property type="project" value="InterPro"/>
</dbReference>
<dbReference type="OrthoDB" id="5327667at2"/>
<dbReference type="PANTHER" id="PTHR38107:SF3">
    <property type="entry name" value="LYSOZYME RRRD-RELATED"/>
    <property type="match status" value="1"/>
</dbReference>
<dbReference type="SUPFAM" id="SSF53955">
    <property type="entry name" value="Lysozyme-like"/>
    <property type="match status" value="1"/>
</dbReference>
<keyword evidence="1 4" id="KW-0929">Antimicrobial</keyword>
<dbReference type="InterPro" id="IPR023346">
    <property type="entry name" value="Lysozyme-like_dom_sf"/>
</dbReference>
<evidence type="ECO:0000256" key="4">
    <source>
        <dbReference type="RuleBase" id="RU003788"/>
    </source>
</evidence>
<keyword evidence="2 4" id="KW-0081">Bacteriolytic enzyme</keyword>
<sequence>MRNGLPIIRHFEGCKLKAYPDPATGGVPWTIGWGRTTGVKRGDTCAQAQADAWLIAEYDHFESEVLNLTHRHGTDNQIGALTAFAYNVGLVNLKSSTLLKRHLAGEYVEAAAEFAHWSRANEKIMAGLTTRRAAEAALYLS</sequence>
<dbReference type="InterPro" id="IPR051018">
    <property type="entry name" value="Bacteriophage_GH24"/>
</dbReference>
<accession>A0A4Q6Y9K8</accession>
<dbReference type="EC" id="3.2.1.17" evidence="4"/>
<dbReference type="InterPro" id="IPR023347">
    <property type="entry name" value="Lysozyme_dom_sf"/>
</dbReference>
<dbReference type="InterPro" id="IPR002196">
    <property type="entry name" value="Glyco_hydro_24"/>
</dbReference>
<proteinExistence type="inferred from homology"/>
<dbReference type="InterPro" id="IPR033907">
    <property type="entry name" value="Endolysin_autolysin"/>
</dbReference>
<evidence type="ECO:0000256" key="3">
    <source>
        <dbReference type="ARBA" id="ARBA00023200"/>
    </source>
</evidence>
<comment type="similarity">
    <text evidence="4">Belongs to the glycosyl hydrolase 24 family.</text>
</comment>
<dbReference type="GO" id="GO:0042742">
    <property type="term" value="P:defense response to bacterium"/>
    <property type="evidence" value="ECO:0007669"/>
    <property type="project" value="UniProtKB-KW"/>
</dbReference>
<dbReference type="Pfam" id="PF00959">
    <property type="entry name" value="Phage_lysozyme"/>
    <property type="match status" value="1"/>
</dbReference>
<evidence type="ECO:0000313" key="5">
    <source>
        <dbReference type="EMBL" id="RZF66527.1"/>
    </source>
</evidence>
<keyword evidence="4" id="KW-0378">Hydrolase</keyword>
<reference evidence="5 6" key="1">
    <citation type="submission" date="2019-02" db="EMBL/GenBank/DDBJ databases">
        <authorList>
            <person name="Li Y."/>
        </authorList>
    </citation>
    <scope>NUCLEOTIDE SEQUENCE [LARGE SCALE GENOMIC DNA]</scope>
    <source>
        <strain evidence="5 6">3-7</strain>
    </source>
</reference>
<keyword evidence="4" id="KW-0326">Glycosidase</keyword>
<gene>
    <name evidence="5" type="ORF">EWE75_01350</name>
</gene>
<dbReference type="CDD" id="cd00737">
    <property type="entry name" value="lyz_endolysin_autolysin"/>
    <property type="match status" value="1"/>
</dbReference>
<comment type="catalytic activity">
    <reaction evidence="4">
        <text>Hydrolysis of (1-&gt;4)-beta-linkages between N-acetylmuramic acid and N-acetyl-D-glucosamine residues in a peptidoglycan and between N-acetyl-D-glucosamine residues in chitodextrins.</text>
        <dbReference type="EC" id="3.2.1.17"/>
    </reaction>
</comment>